<organism evidence="1 2">
    <name type="scientific">Vitis vinifera</name>
    <name type="common">Grape</name>
    <dbReference type="NCBI Taxonomy" id="29760"/>
    <lineage>
        <taxon>Eukaryota</taxon>
        <taxon>Viridiplantae</taxon>
        <taxon>Streptophyta</taxon>
        <taxon>Embryophyta</taxon>
        <taxon>Tracheophyta</taxon>
        <taxon>Spermatophyta</taxon>
        <taxon>Magnoliopsida</taxon>
        <taxon>eudicotyledons</taxon>
        <taxon>Gunneridae</taxon>
        <taxon>Pentapetalae</taxon>
        <taxon>rosids</taxon>
        <taxon>Vitales</taxon>
        <taxon>Vitaceae</taxon>
        <taxon>Viteae</taxon>
        <taxon>Vitis</taxon>
    </lineage>
</organism>
<protein>
    <submittedName>
        <fullName evidence="1">Uncharacterized protein</fullName>
    </submittedName>
</protein>
<dbReference type="Proteomes" id="UP000288805">
    <property type="component" value="Unassembled WGS sequence"/>
</dbReference>
<comment type="caution">
    <text evidence="1">The sequence shown here is derived from an EMBL/GenBank/DDBJ whole genome shotgun (WGS) entry which is preliminary data.</text>
</comment>
<gene>
    <name evidence="1" type="ORF">CK203_040475</name>
</gene>
<evidence type="ECO:0000313" key="1">
    <source>
        <dbReference type="EMBL" id="RVW92847.1"/>
    </source>
</evidence>
<dbReference type="EMBL" id="QGNW01000133">
    <property type="protein sequence ID" value="RVW92847.1"/>
    <property type="molecule type" value="Genomic_DNA"/>
</dbReference>
<reference evidence="1 2" key="1">
    <citation type="journal article" date="2018" name="PLoS Genet.">
        <title>Population sequencing reveals clonal diversity and ancestral inbreeding in the grapevine cultivar Chardonnay.</title>
        <authorList>
            <person name="Roach M.J."/>
            <person name="Johnson D.L."/>
            <person name="Bohlmann J."/>
            <person name="van Vuuren H.J."/>
            <person name="Jones S.J."/>
            <person name="Pretorius I.S."/>
            <person name="Schmidt S.A."/>
            <person name="Borneman A.R."/>
        </authorList>
    </citation>
    <scope>NUCLEOTIDE SEQUENCE [LARGE SCALE GENOMIC DNA]</scope>
    <source>
        <strain evidence="2">cv. Chardonnay</strain>
        <tissue evidence="1">Leaf</tissue>
    </source>
</reference>
<sequence length="157" mass="17429">MIRFNGLLMMSRAADHPHRCDPNTSPDHSIGRSNGAGIMVEIDWCTLKLYDLSKVRVRVEMKEHTVLPGLMEVKDGAWMFIISIVVIKDEDEGGLERNGSQCGTCGKYQRSNALQRARRESHNGTHGKRRVLVKDNYDPLSLVSNGGGPLSKGRAIV</sequence>
<evidence type="ECO:0000313" key="2">
    <source>
        <dbReference type="Proteomes" id="UP000288805"/>
    </source>
</evidence>
<accession>A0A438I858</accession>
<name>A0A438I858_VITVI</name>
<proteinExistence type="predicted"/>
<dbReference type="AlphaFoldDB" id="A0A438I858"/>